<proteinExistence type="predicted"/>
<feature type="transmembrane region" description="Helical" evidence="2">
    <location>
        <begin position="122"/>
        <end position="148"/>
    </location>
</feature>
<dbReference type="Proteomes" id="UP000237104">
    <property type="component" value="Unassembled WGS sequence"/>
</dbReference>
<sequence>SPAGQPTPPPAYGPPAPSEGTPPPPYGSPPSGYTPPGSGYGTPPPTGGPAAGYYAGQPGMPSATKQPILSILSMIAGVIGILGSPVAFFPIFGGILAIILPAAGVVLGFIARNKEPNGKGFWLTGIITGFVGIALALLSILLWSLVFATVPMNNYNY</sequence>
<name>A0A2S3Z697_9MICO</name>
<reference evidence="3 4" key="1">
    <citation type="submission" date="2018-01" db="EMBL/GenBank/DDBJ databases">
        <title>Cryobacterium sp. nov., from glaciers in China.</title>
        <authorList>
            <person name="Liu Q."/>
            <person name="Xin Y.-H."/>
        </authorList>
    </citation>
    <scope>NUCLEOTIDE SEQUENCE [LARGE SCALE GENOMIC DNA]</scope>
    <source>
        <strain evidence="3 4">TMB1-8</strain>
    </source>
</reference>
<dbReference type="EMBL" id="PPXF01000060">
    <property type="protein sequence ID" value="POH60402.1"/>
    <property type="molecule type" value="Genomic_DNA"/>
</dbReference>
<gene>
    <name evidence="3" type="ORF">C3B59_15660</name>
</gene>
<evidence type="ECO:0000256" key="1">
    <source>
        <dbReference type="SAM" id="MobiDB-lite"/>
    </source>
</evidence>
<keyword evidence="2" id="KW-0812">Transmembrane</keyword>
<feature type="region of interest" description="Disordered" evidence="1">
    <location>
        <begin position="1"/>
        <end position="45"/>
    </location>
</feature>
<keyword evidence="2" id="KW-1133">Transmembrane helix</keyword>
<protein>
    <recommendedName>
        <fullName evidence="5">DUF4190 domain-containing protein</fullName>
    </recommendedName>
</protein>
<evidence type="ECO:0008006" key="5">
    <source>
        <dbReference type="Google" id="ProtNLM"/>
    </source>
</evidence>
<keyword evidence="2" id="KW-0472">Membrane</keyword>
<evidence type="ECO:0000313" key="3">
    <source>
        <dbReference type="EMBL" id="POH60402.1"/>
    </source>
</evidence>
<dbReference type="RefSeq" id="WP_103432168.1">
    <property type="nucleotide sequence ID" value="NZ_PPXF01000060.1"/>
</dbReference>
<accession>A0A2S3Z697</accession>
<comment type="caution">
    <text evidence="3">The sequence shown here is derived from an EMBL/GenBank/DDBJ whole genome shotgun (WGS) entry which is preliminary data.</text>
</comment>
<organism evidence="3 4">
    <name type="scientific">Cryobacterium zongtaii</name>
    <dbReference type="NCBI Taxonomy" id="1259217"/>
    <lineage>
        <taxon>Bacteria</taxon>
        <taxon>Bacillati</taxon>
        <taxon>Actinomycetota</taxon>
        <taxon>Actinomycetes</taxon>
        <taxon>Micrococcales</taxon>
        <taxon>Microbacteriaceae</taxon>
        <taxon>Cryobacterium</taxon>
    </lineage>
</organism>
<evidence type="ECO:0000256" key="2">
    <source>
        <dbReference type="SAM" id="Phobius"/>
    </source>
</evidence>
<feature type="compositionally biased region" description="Pro residues" evidence="1">
    <location>
        <begin position="1"/>
        <end position="28"/>
    </location>
</feature>
<feature type="non-terminal residue" evidence="3">
    <location>
        <position position="1"/>
    </location>
</feature>
<evidence type="ECO:0000313" key="4">
    <source>
        <dbReference type="Proteomes" id="UP000237104"/>
    </source>
</evidence>
<feature type="transmembrane region" description="Helical" evidence="2">
    <location>
        <begin position="91"/>
        <end position="110"/>
    </location>
</feature>
<dbReference type="AlphaFoldDB" id="A0A2S3Z697"/>
<feature type="transmembrane region" description="Helical" evidence="2">
    <location>
        <begin position="68"/>
        <end position="85"/>
    </location>
</feature>